<dbReference type="EMBL" id="RAPQ01000012">
    <property type="protein sequence ID" value="RKD96898.1"/>
    <property type="molecule type" value="Genomic_DNA"/>
</dbReference>
<dbReference type="SUPFAM" id="SSF48452">
    <property type="entry name" value="TPR-like"/>
    <property type="match status" value="1"/>
</dbReference>
<dbReference type="AlphaFoldDB" id="A0A419WN83"/>
<dbReference type="Proteomes" id="UP000284531">
    <property type="component" value="Unassembled WGS sequence"/>
</dbReference>
<dbReference type="GO" id="GO:0098797">
    <property type="term" value="C:plasma membrane protein complex"/>
    <property type="evidence" value="ECO:0007669"/>
    <property type="project" value="TreeGrafter"/>
</dbReference>
<dbReference type="InterPro" id="IPR037682">
    <property type="entry name" value="TonB_C"/>
</dbReference>
<evidence type="ECO:0000256" key="6">
    <source>
        <dbReference type="ARBA" id="ARBA00022692"/>
    </source>
</evidence>
<accession>A0A419WN83</accession>
<keyword evidence="12" id="KW-1185">Reference proteome</keyword>
<comment type="similarity">
    <text evidence="2">Belongs to the TonB family.</text>
</comment>
<evidence type="ECO:0000256" key="3">
    <source>
        <dbReference type="ARBA" id="ARBA00022448"/>
    </source>
</evidence>
<keyword evidence="7" id="KW-0653">Protein transport</keyword>
<keyword evidence="8" id="KW-1133">Transmembrane helix</keyword>
<comment type="subcellular location">
    <subcellularLocation>
        <location evidence="1">Cell inner membrane</location>
        <topology evidence="1">Single-pass membrane protein</topology>
        <orientation evidence="1">Periplasmic side</orientation>
    </subcellularLocation>
</comment>
<sequence>MKTTVFLAVLLFLGLFTFGQDLRTNTLEGVNVTPPTFIGSEAVELIKMRNYTTLNDFFTDKIRYPEESEKRLREGTEIIQFTVLPNGSLDDFQVINSISEEIDDEVLRVLKKTDGMWKPGYNNAIPVAMTKEVAIAFRIENSDHLYVAQRLFKRGMKSHIIKNKNKRALRLLNRAMVYKPYSEPLIFQRSLVHQKMGNTQDACKDWNRLKALGSSLSDAYLSKFCEAEYAVNIPADTEYITFDIRK</sequence>
<keyword evidence="5" id="KW-0997">Cell inner membrane</keyword>
<dbReference type="PANTHER" id="PTHR33446">
    <property type="entry name" value="PROTEIN TONB-RELATED"/>
    <property type="match status" value="1"/>
</dbReference>
<evidence type="ECO:0000256" key="7">
    <source>
        <dbReference type="ARBA" id="ARBA00022927"/>
    </source>
</evidence>
<dbReference type="NCBIfam" id="TIGR01352">
    <property type="entry name" value="tonB_Cterm"/>
    <property type="match status" value="1"/>
</dbReference>
<comment type="caution">
    <text evidence="11">The sequence shown here is derived from an EMBL/GenBank/DDBJ whole genome shotgun (WGS) entry which is preliminary data.</text>
</comment>
<dbReference type="PANTHER" id="PTHR33446:SF2">
    <property type="entry name" value="PROTEIN TONB"/>
    <property type="match status" value="1"/>
</dbReference>
<proteinExistence type="inferred from homology"/>
<dbReference type="Pfam" id="PF03544">
    <property type="entry name" value="TonB_C"/>
    <property type="match status" value="1"/>
</dbReference>
<dbReference type="GO" id="GO:0055085">
    <property type="term" value="P:transmembrane transport"/>
    <property type="evidence" value="ECO:0007669"/>
    <property type="project" value="InterPro"/>
</dbReference>
<keyword evidence="9" id="KW-0472">Membrane</keyword>
<dbReference type="InterPro" id="IPR051045">
    <property type="entry name" value="TonB-dependent_transducer"/>
</dbReference>
<dbReference type="InterPro" id="IPR006260">
    <property type="entry name" value="TonB/TolA_C"/>
</dbReference>
<protein>
    <submittedName>
        <fullName evidence="11">TonB family protein</fullName>
    </submittedName>
</protein>
<dbReference type="OrthoDB" id="1119659at2"/>
<dbReference type="GO" id="GO:0031992">
    <property type="term" value="F:energy transducer activity"/>
    <property type="evidence" value="ECO:0007669"/>
    <property type="project" value="TreeGrafter"/>
</dbReference>
<dbReference type="InterPro" id="IPR011990">
    <property type="entry name" value="TPR-like_helical_dom_sf"/>
</dbReference>
<organism evidence="11 12">
    <name type="scientific">Marinifilum flexuosum</name>
    <dbReference type="NCBI Taxonomy" id="1117708"/>
    <lineage>
        <taxon>Bacteria</taxon>
        <taxon>Pseudomonadati</taxon>
        <taxon>Bacteroidota</taxon>
        <taxon>Bacteroidia</taxon>
        <taxon>Marinilabiliales</taxon>
        <taxon>Marinifilaceae</taxon>
    </lineage>
</organism>
<dbReference type="Gene3D" id="3.30.1150.10">
    <property type="match status" value="1"/>
</dbReference>
<dbReference type="SUPFAM" id="SSF74653">
    <property type="entry name" value="TolA/TonB C-terminal domain"/>
    <property type="match status" value="1"/>
</dbReference>
<evidence type="ECO:0000313" key="12">
    <source>
        <dbReference type="Proteomes" id="UP000284531"/>
    </source>
</evidence>
<keyword evidence="3" id="KW-0813">Transport</keyword>
<evidence type="ECO:0000256" key="4">
    <source>
        <dbReference type="ARBA" id="ARBA00022475"/>
    </source>
</evidence>
<evidence type="ECO:0000256" key="8">
    <source>
        <dbReference type="ARBA" id="ARBA00022989"/>
    </source>
</evidence>
<feature type="domain" description="TonB C-terminal" evidence="10">
    <location>
        <begin position="49"/>
        <end position="146"/>
    </location>
</feature>
<keyword evidence="4" id="KW-1003">Cell membrane</keyword>
<evidence type="ECO:0000313" key="11">
    <source>
        <dbReference type="EMBL" id="RKD96898.1"/>
    </source>
</evidence>
<reference evidence="11 12" key="1">
    <citation type="submission" date="2018-09" db="EMBL/GenBank/DDBJ databases">
        <title>Genomic Encyclopedia of Archaeal and Bacterial Type Strains, Phase II (KMG-II): from individual species to whole genera.</title>
        <authorList>
            <person name="Goeker M."/>
        </authorList>
    </citation>
    <scope>NUCLEOTIDE SEQUENCE [LARGE SCALE GENOMIC DNA]</scope>
    <source>
        <strain evidence="11 12">DSM 21950</strain>
    </source>
</reference>
<gene>
    <name evidence="11" type="ORF">BXY64_3849</name>
</gene>
<dbReference type="GO" id="GO:0015031">
    <property type="term" value="P:protein transport"/>
    <property type="evidence" value="ECO:0007669"/>
    <property type="project" value="UniProtKB-KW"/>
</dbReference>
<evidence type="ECO:0000259" key="10">
    <source>
        <dbReference type="PROSITE" id="PS52015"/>
    </source>
</evidence>
<evidence type="ECO:0000256" key="2">
    <source>
        <dbReference type="ARBA" id="ARBA00006555"/>
    </source>
</evidence>
<dbReference type="PROSITE" id="PS52015">
    <property type="entry name" value="TONB_CTD"/>
    <property type="match status" value="1"/>
</dbReference>
<name>A0A419WN83_9BACT</name>
<keyword evidence="6" id="KW-0812">Transmembrane</keyword>
<evidence type="ECO:0000256" key="5">
    <source>
        <dbReference type="ARBA" id="ARBA00022519"/>
    </source>
</evidence>
<evidence type="ECO:0000256" key="9">
    <source>
        <dbReference type="ARBA" id="ARBA00023136"/>
    </source>
</evidence>
<dbReference type="RefSeq" id="WP_120241548.1">
    <property type="nucleotide sequence ID" value="NZ_RAPQ01000012.1"/>
</dbReference>
<evidence type="ECO:0000256" key="1">
    <source>
        <dbReference type="ARBA" id="ARBA00004383"/>
    </source>
</evidence>